<gene>
    <name evidence="1" type="ORF">B2A_15871</name>
</gene>
<sequence length="60" mass="6918">MTNESQDKRLENRDRACMIEYGVKTVCVDPSLTMLHTLGKKYTMLILGVIGNKELKKKFQ</sequence>
<evidence type="ECO:0000313" key="1">
    <source>
        <dbReference type="EMBL" id="EQD25937.1"/>
    </source>
</evidence>
<dbReference type="EMBL" id="AUZZ01011532">
    <property type="protein sequence ID" value="EQD25937.1"/>
    <property type="molecule type" value="Genomic_DNA"/>
</dbReference>
<organism evidence="1">
    <name type="scientific">mine drainage metagenome</name>
    <dbReference type="NCBI Taxonomy" id="410659"/>
    <lineage>
        <taxon>unclassified sequences</taxon>
        <taxon>metagenomes</taxon>
        <taxon>ecological metagenomes</taxon>
    </lineage>
</organism>
<dbReference type="AlphaFoldDB" id="T0Y1N8"/>
<protein>
    <submittedName>
        <fullName evidence="1">Transcription regulator</fullName>
    </submittedName>
</protein>
<name>T0Y1N8_9ZZZZ</name>
<proteinExistence type="predicted"/>
<reference evidence="1" key="2">
    <citation type="journal article" date="2014" name="ISME J.">
        <title>Microbial stratification in low pH oxic and suboxic macroscopic growths along an acid mine drainage.</title>
        <authorList>
            <person name="Mendez-Garcia C."/>
            <person name="Mesa V."/>
            <person name="Sprenger R.R."/>
            <person name="Richter M."/>
            <person name="Diez M.S."/>
            <person name="Solano J."/>
            <person name="Bargiela R."/>
            <person name="Golyshina O.V."/>
            <person name="Manteca A."/>
            <person name="Ramos J.L."/>
            <person name="Gallego J.R."/>
            <person name="Llorente I."/>
            <person name="Martins Dos Santos V.A."/>
            <person name="Jensen O.N."/>
            <person name="Pelaez A.I."/>
            <person name="Sanchez J."/>
            <person name="Ferrer M."/>
        </authorList>
    </citation>
    <scope>NUCLEOTIDE SEQUENCE</scope>
</reference>
<accession>T0Y1N8</accession>
<comment type="caution">
    <text evidence="1">The sequence shown here is derived from an EMBL/GenBank/DDBJ whole genome shotgun (WGS) entry which is preliminary data.</text>
</comment>
<reference evidence="1" key="1">
    <citation type="submission" date="2013-08" db="EMBL/GenBank/DDBJ databases">
        <authorList>
            <person name="Mendez C."/>
            <person name="Richter M."/>
            <person name="Ferrer M."/>
            <person name="Sanchez J."/>
        </authorList>
    </citation>
    <scope>NUCLEOTIDE SEQUENCE</scope>
</reference>